<accession>A0A7S7YMS5</accession>
<dbReference type="AlphaFoldDB" id="A0A7S7YMS5"/>
<dbReference type="InterPro" id="IPR002586">
    <property type="entry name" value="CobQ/CobB/MinD/ParA_Nub-bd_dom"/>
</dbReference>
<organism evidence="2">
    <name type="scientific">Erwinia amylovora</name>
    <name type="common">Fire blight bacteria</name>
    <dbReference type="NCBI Taxonomy" id="552"/>
    <lineage>
        <taxon>Bacteria</taxon>
        <taxon>Pseudomonadati</taxon>
        <taxon>Pseudomonadota</taxon>
        <taxon>Gammaproteobacteria</taxon>
        <taxon>Enterobacterales</taxon>
        <taxon>Erwiniaceae</taxon>
        <taxon>Erwinia</taxon>
    </lineage>
</organism>
<dbReference type="PANTHER" id="PTHR13696:SF52">
    <property type="entry name" value="PARA FAMILY PROTEIN CT_582"/>
    <property type="match status" value="1"/>
</dbReference>
<evidence type="ECO:0000259" key="1">
    <source>
        <dbReference type="Pfam" id="PF01656"/>
    </source>
</evidence>
<dbReference type="EMBL" id="MN902192">
    <property type="protein sequence ID" value="QPB70599.1"/>
    <property type="molecule type" value="Genomic_DNA"/>
</dbReference>
<geneLocation type="plasmid" evidence="2">
    <name>pAE29</name>
</geneLocation>
<feature type="domain" description="CobQ/CobB/MinD/ParA nucleotide binding" evidence="1">
    <location>
        <begin position="2"/>
        <end position="44"/>
    </location>
</feature>
<dbReference type="SUPFAM" id="SSF52540">
    <property type="entry name" value="P-loop containing nucleoside triphosphate hydrolases"/>
    <property type="match status" value="1"/>
</dbReference>
<sequence>MISFLKGKGGAGKTTTFINIATSLARKGHKVAMVDTDPQGSISNWYNESKCLFDLAETSSEKRSL</sequence>
<proteinExistence type="predicted"/>
<evidence type="ECO:0000313" key="2">
    <source>
        <dbReference type="EMBL" id="QPB70599.1"/>
    </source>
</evidence>
<reference evidence="2" key="1">
    <citation type="submission" date="2020-01" db="EMBL/GenBank/DDBJ databases">
        <authorList>
            <person name="Mumtaz A."/>
            <person name="Naz F."/>
            <person name="Irshad G."/>
            <person name="Abbasi N.A."/>
        </authorList>
    </citation>
    <scope>NUCLEOTIDE SEQUENCE</scope>
    <source>
        <strain evidence="2">TaxEa-12</strain>
        <plasmid evidence="2">pAE29</plasmid>
    </source>
</reference>
<gene>
    <name evidence="2" type="primary">nifH</name>
</gene>
<dbReference type="InterPro" id="IPR050678">
    <property type="entry name" value="DNA_Partitioning_ATPase"/>
</dbReference>
<dbReference type="PANTHER" id="PTHR13696">
    <property type="entry name" value="P-LOOP CONTAINING NUCLEOSIDE TRIPHOSPHATE HYDROLASE"/>
    <property type="match status" value="1"/>
</dbReference>
<protein>
    <submittedName>
        <fullName evidence="2">Nitrogenase iron protein</fullName>
    </submittedName>
</protein>
<dbReference type="CDD" id="cd02042">
    <property type="entry name" value="ParAB_family"/>
    <property type="match status" value="1"/>
</dbReference>
<keyword evidence="2" id="KW-0614">Plasmid</keyword>
<dbReference type="InterPro" id="IPR027417">
    <property type="entry name" value="P-loop_NTPase"/>
</dbReference>
<dbReference type="Pfam" id="PF01656">
    <property type="entry name" value="CbiA"/>
    <property type="match status" value="1"/>
</dbReference>
<dbReference type="RefSeq" id="WP_009351679.1">
    <property type="nucleotide sequence ID" value="NZ_JAIMFX010000028.1"/>
</dbReference>
<dbReference type="Gene3D" id="3.40.50.300">
    <property type="entry name" value="P-loop containing nucleotide triphosphate hydrolases"/>
    <property type="match status" value="1"/>
</dbReference>
<name>A0A7S7YMS5_ERWAM</name>